<reference evidence="2 3" key="1">
    <citation type="submission" date="2018-11" db="EMBL/GenBank/DDBJ databases">
        <title>Genomic Encyclopedia of Type Strains, Phase IV (KMG-IV): sequencing the most valuable type-strain genomes for metagenomic binning, comparative biology and taxonomic classification.</title>
        <authorList>
            <person name="Goeker M."/>
        </authorList>
    </citation>
    <scope>NUCLEOTIDE SEQUENCE [LARGE SCALE GENOMIC DNA]</scope>
    <source>
        <strain evidence="2 3">DSM 5900</strain>
    </source>
</reference>
<sequence length="76" mass="8727">MSKTFRPWEVDQGWLLSFSLHEFVPAGHAAYFLRDTVREGLDHSAIMSCYAEERGYPPYHPAMMVALLLYGYSRGV</sequence>
<dbReference type="EMBL" id="RJKX01000020">
    <property type="protein sequence ID" value="ROP80804.1"/>
    <property type="molecule type" value="Genomic_DNA"/>
</dbReference>
<comment type="caution">
    <text evidence="2">The sequence shown here is derived from an EMBL/GenBank/DDBJ whole genome shotgun (WGS) entry which is preliminary data.</text>
</comment>
<evidence type="ECO:0000313" key="3">
    <source>
        <dbReference type="Proteomes" id="UP000278222"/>
    </source>
</evidence>
<dbReference type="AlphaFoldDB" id="A0A3N1KK42"/>
<feature type="domain" description="Transposase InsH N-terminal" evidence="1">
    <location>
        <begin position="19"/>
        <end position="76"/>
    </location>
</feature>
<proteinExistence type="predicted"/>
<dbReference type="InterPro" id="IPR008490">
    <property type="entry name" value="Transposase_InsH_N"/>
</dbReference>
<dbReference type="Pfam" id="PF05598">
    <property type="entry name" value="DUF772"/>
    <property type="match status" value="1"/>
</dbReference>
<evidence type="ECO:0000313" key="2">
    <source>
        <dbReference type="EMBL" id="ROP80804.1"/>
    </source>
</evidence>
<name>A0A3N1KK42_9PROT</name>
<protein>
    <recommendedName>
        <fullName evidence="1">Transposase InsH N-terminal domain-containing protein</fullName>
    </recommendedName>
</protein>
<dbReference type="PANTHER" id="PTHR33408">
    <property type="entry name" value="TRANSPOSASE"/>
    <property type="match status" value="1"/>
</dbReference>
<dbReference type="PANTHER" id="PTHR33408:SF2">
    <property type="entry name" value="TRANSPOSASE DDE DOMAIN-CONTAINING PROTEIN"/>
    <property type="match status" value="1"/>
</dbReference>
<dbReference type="Proteomes" id="UP000278222">
    <property type="component" value="Unassembled WGS sequence"/>
</dbReference>
<organism evidence="2 3">
    <name type="scientific">Stella humosa</name>
    <dbReference type="NCBI Taxonomy" id="94"/>
    <lineage>
        <taxon>Bacteria</taxon>
        <taxon>Pseudomonadati</taxon>
        <taxon>Pseudomonadota</taxon>
        <taxon>Alphaproteobacteria</taxon>
        <taxon>Rhodospirillales</taxon>
        <taxon>Stellaceae</taxon>
        <taxon>Stella</taxon>
    </lineage>
</organism>
<gene>
    <name evidence="2" type="ORF">EDC65_5451</name>
</gene>
<evidence type="ECO:0000259" key="1">
    <source>
        <dbReference type="Pfam" id="PF05598"/>
    </source>
</evidence>
<keyword evidence="3" id="KW-1185">Reference proteome</keyword>
<accession>A0A3N1KK42</accession>